<accession>A0A653DX93</accession>
<name>A0A653DX93_CALMS</name>
<gene>
    <name evidence="1" type="ORF">CALMAC_LOCUS21159</name>
</gene>
<dbReference type="EMBL" id="CAACVG010015671">
    <property type="protein sequence ID" value="VEN64682.1"/>
    <property type="molecule type" value="Genomic_DNA"/>
</dbReference>
<keyword evidence="2" id="KW-1185">Reference proteome</keyword>
<evidence type="ECO:0000313" key="2">
    <source>
        <dbReference type="Proteomes" id="UP000410492"/>
    </source>
</evidence>
<protein>
    <submittedName>
        <fullName evidence="1">Uncharacterized protein</fullName>
    </submittedName>
</protein>
<organism evidence="1 2">
    <name type="scientific">Callosobruchus maculatus</name>
    <name type="common">Southern cowpea weevil</name>
    <name type="synonym">Pulse bruchid</name>
    <dbReference type="NCBI Taxonomy" id="64391"/>
    <lineage>
        <taxon>Eukaryota</taxon>
        <taxon>Metazoa</taxon>
        <taxon>Ecdysozoa</taxon>
        <taxon>Arthropoda</taxon>
        <taxon>Hexapoda</taxon>
        <taxon>Insecta</taxon>
        <taxon>Pterygota</taxon>
        <taxon>Neoptera</taxon>
        <taxon>Endopterygota</taxon>
        <taxon>Coleoptera</taxon>
        <taxon>Polyphaga</taxon>
        <taxon>Cucujiformia</taxon>
        <taxon>Chrysomeloidea</taxon>
        <taxon>Chrysomelidae</taxon>
        <taxon>Bruchinae</taxon>
        <taxon>Bruchini</taxon>
        <taxon>Callosobruchus</taxon>
    </lineage>
</organism>
<reference evidence="1 2" key="1">
    <citation type="submission" date="2019-01" db="EMBL/GenBank/DDBJ databases">
        <authorList>
            <person name="Sayadi A."/>
        </authorList>
    </citation>
    <scope>NUCLEOTIDE SEQUENCE [LARGE SCALE GENOMIC DNA]</scope>
</reference>
<dbReference type="Proteomes" id="UP000410492">
    <property type="component" value="Unassembled WGS sequence"/>
</dbReference>
<feature type="non-terminal residue" evidence="1">
    <location>
        <position position="35"/>
    </location>
</feature>
<dbReference type="AlphaFoldDB" id="A0A653DX93"/>
<evidence type="ECO:0000313" key="1">
    <source>
        <dbReference type="EMBL" id="VEN64682.1"/>
    </source>
</evidence>
<proteinExistence type="predicted"/>
<sequence length="35" mass="4483">MPHAKERSSLRKHFRTHVHMTFSFYFSEYYSWLKF</sequence>